<organism evidence="1 2">
    <name type="scientific">Lecanicillium saksenae</name>
    <dbReference type="NCBI Taxonomy" id="468837"/>
    <lineage>
        <taxon>Eukaryota</taxon>
        <taxon>Fungi</taxon>
        <taxon>Dikarya</taxon>
        <taxon>Ascomycota</taxon>
        <taxon>Pezizomycotina</taxon>
        <taxon>Sordariomycetes</taxon>
        <taxon>Hypocreomycetidae</taxon>
        <taxon>Hypocreales</taxon>
        <taxon>Cordycipitaceae</taxon>
        <taxon>Lecanicillium</taxon>
    </lineage>
</organism>
<name>A0ACC1QD62_9HYPO</name>
<keyword evidence="2" id="KW-1185">Reference proteome</keyword>
<evidence type="ECO:0000313" key="1">
    <source>
        <dbReference type="EMBL" id="KAJ3472501.1"/>
    </source>
</evidence>
<sequence length="264" mass="29466">MKAVVSQQPWLHDPLALEIPWREEDYVSGKKLCFGILRQDTDVRPHPAILRAVDMVVTAIKALGHEVVEWKPPRHADMYILRDEISTCDGGQNIHADLRLSGEPGAPRIPTVFGIEPSEPKNAMQIAELHIRKREIQKEYMEYWNSTVEMTSTGRPVDAFISPLIPFTGMRRGFDNFITNSAIVNLLDYSACAFPVTVADRAVDVLPTGYTPQSKNDAYNVAMFDAELYHGAPVGLQLVGRRLQEEKVLALTELVVGGLAEMGR</sequence>
<evidence type="ECO:0000313" key="2">
    <source>
        <dbReference type="Proteomes" id="UP001148737"/>
    </source>
</evidence>
<reference evidence="1" key="1">
    <citation type="submission" date="2022-07" db="EMBL/GenBank/DDBJ databases">
        <title>Genome Sequence of Lecanicillium saksenae.</title>
        <authorList>
            <person name="Buettner E."/>
        </authorList>
    </citation>
    <scope>NUCLEOTIDE SEQUENCE</scope>
    <source>
        <strain evidence="1">VT-O1</strain>
    </source>
</reference>
<accession>A0ACC1QD62</accession>
<comment type="caution">
    <text evidence="1">The sequence shown here is derived from an EMBL/GenBank/DDBJ whole genome shotgun (WGS) entry which is preliminary data.</text>
</comment>
<proteinExistence type="predicted"/>
<protein>
    <submittedName>
        <fullName evidence="1">Uncharacterized protein</fullName>
    </submittedName>
</protein>
<dbReference type="EMBL" id="JANAKD010003069">
    <property type="protein sequence ID" value="KAJ3472501.1"/>
    <property type="molecule type" value="Genomic_DNA"/>
</dbReference>
<gene>
    <name evidence="1" type="ORF">NLG97_g10939</name>
</gene>
<dbReference type="Proteomes" id="UP001148737">
    <property type="component" value="Unassembled WGS sequence"/>
</dbReference>